<feature type="signal peptide" evidence="2">
    <location>
        <begin position="1"/>
        <end position="22"/>
    </location>
</feature>
<comment type="caution">
    <text evidence="3">The sequence shown here is derived from an EMBL/GenBank/DDBJ whole genome shotgun (WGS) entry which is preliminary data.</text>
</comment>
<evidence type="ECO:0000313" key="4">
    <source>
        <dbReference type="Proteomes" id="UP000253741"/>
    </source>
</evidence>
<dbReference type="AlphaFoldDB" id="A0A370BCU3"/>
<dbReference type="RefSeq" id="WP_114622131.1">
    <property type="nucleotide sequence ID" value="NZ_QQNA01000018.1"/>
</dbReference>
<evidence type="ECO:0008006" key="5">
    <source>
        <dbReference type="Google" id="ProtNLM"/>
    </source>
</evidence>
<accession>A0A370BCU3</accession>
<evidence type="ECO:0000313" key="3">
    <source>
        <dbReference type="EMBL" id="RDG39570.1"/>
    </source>
</evidence>
<feature type="compositionally biased region" description="Polar residues" evidence="1">
    <location>
        <begin position="59"/>
        <end position="68"/>
    </location>
</feature>
<dbReference type="InterPro" id="IPR043777">
    <property type="entry name" value="DUF5719"/>
</dbReference>
<dbReference type="EMBL" id="QQNA01000018">
    <property type="protein sequence ID" value="RDG39570.1"/>
    <property type="molecule type" value="Genomic_DNA"/>
</dbReference>
<evidence type="ECO:0000256" key="1">
    <source>
        <dbReference type="SAM" id="MobiDB-lite"/>
    </source>
</evidence>
<evidence type="ECO:0000256" key="2">
    <source>
        <dbReference type="SAM" id="SignalP"/>
    </source>
</evidence>
<feature type="region of interest" description="Disordered" evidence="1">
    <location>
        <begin position="523"/>
        <end position="543"/>
    </location>
</feature>
<keyword evidence="4" id="KW-1185">Reference proteome</keyword>
<dbReference type="OrthoDB" id="3729011at2"/>
<gene>
    <name evidence="3" type="ORF">DVH02_03235</name>
</gene>
<protein>
    <recommendedName>
        <fullName evidence="5">Secreted protein</fullName>
    </recommendedName>
</protein>
<sequence>MNRTSLSLLAAATALAAITGFAAMTAPAAGDTAAPGAAARLPVERTTQLCPAPSVSEVAETTYTSVTPTGKGGADREAAAEEGGSAELKKSTVTLAASDGADGDKKDTDKDSKGDKKDEKDEKDENKQDDAKQDEAKKNAAKEKPFVSLKEPGKPVTVEAGGADVPALVGVATGRFAPGWTTQQTTAVSVGDARGLLGMTCTAPDTDFWFPGASTERSRQDYVHLTNPDDSVAVVDIELYGKDGVIKSEAGEGIPVPARSTVPVLLSTLTADDAPSVTVHVTTRTGRVGAAVRAEDSAGGSDWLTAAADAGGRQIMPGIPADATDVRLVAFATGGDDADLKVQLAGADGTITPAGYETLHVKSKMTAALDLSDVTKGEAGALIVGPADGSRAAPVVTALRVVRGKGDKREIAFIPATGAIASRATVADNRAKGSTLYLTAPGEAAKVRVTASAGSGGGEAKTETYSVKAGTTLGVQPPVPAGLKGAYALTVEPESGGPVHAARMLSLPEDGIEMFTVQTMPDDRGTVSVPKAREDLSILDDGK</sequence>
<feature type="region of interest" description="Disordered" evidence="1">
    <location>
        <begin position="50"/>
        <end position="160"/>
    </location>
</feature>
<proteinExistence type="predicted"/>
<name>A0A370BCU3_9ACTN</name>
<feature type="compositionally biased region" description="Basic and acidic residues" evidence="1">
    <location>
        <begin position="102"/>
        <end position="145"/>
    </location>
</feature>
<reference evidence="3 4" key="1">
    <citation type="submission" date="2018-07" db="EMBL/GenBank/DDBJ databases">
        <title>Streptomyces species from bats.</title>
        <authorList>
            <person name="Dunlap C."/>
        </authorList>
    </citation>
    <scope>NUCLEOTIDE SEQUENCE [LARGE SCALE GENOMIC DNA]</scope>
    <source>
        <strain evidence="3 4">AC230</strain>
    </source>
</reference>
<feature type="chain" id="PRO_5038996156" description="Secreted protein" evidence="2">
    <location>
        <begin position="23"/>
        <end position="543"/>
    </location>
</feature>
<dbReference type="Pfam" id="PF18986">
    <property type="entry name" value="DUF5719"/>
    <property type="match status" value="1"/>
</dbReference>
<organism evidence="3 4">
    <name type="scientific">Streptomyces corynorhini</name>
    <dbReference type="NCBI Taxonomy" id="2282652"/>
    <lineage>
        <taxon>Bacteria</taxon>
        <taxon>Bacillati</taxon>
        <taxon>Actinomycetota</taxon>
        <taxon>Actinomycetes</taxon>
        <taxon>Kitasatosporales</taxon>
        <taxon>Streptomycetaceae</taxon>
        <taxon>Streptomyces</taxon>
    </lineage>
</organism>
<keyword evidence="2" id="KW-0732">Signal</keyword>
<dbReference type="Proteomes" id="UP000253741">
    <property type="component" value="Unassembled WGS sequence"/>
</dbReference>